<dbReference type="AlphaFoldDB" id="A0A7J6VJE4"/>
<sequence>MACKLVTWNVRGLANDETCGAVRNLIKDVKPVIIILQETKISDQFDPSLSLLWRHPWRFEHIPSIGLSGGLLVAWNSDFIEVVDSLKGAFSLSLICKEIDTDFEWLLSGIYGPSKSGNRTQFFQELVDIRAWSQLPCCLGVI</sequence>
<proteinExistence type="predicted"/>
<feature type="domain" description="Endonuclease/exonuclease/phosphatase" evidence="1">
    <location>
        <begin position="6"/>
        <end position="133"/>
    </location>
</feature>
<evidence type="ECO:0000313" key="3">
    <source>
        <dbReference type="Proteomes" id="UP000554482"/>
    </source>
</evidence>
<dbReference type="Pfam" id="PF03372">
    <property type="entry name" value="Exo_endo_phos"/>
    <property type="match status" value="1"/>
</dbReference>
<accession>A0A7J6VJE4</accession>
<dbReference type="InterPro" id="IPR036691">
    <property type="entry name" value="Endo/exonu/phosph_ase_sf"/>
</dbReference>
<dbReference type="PANTHER" id="PTHR35218">
    <property type="entry name" value="RNASE H DOMAIN-CONTAINING PROTEIN"/>
    <property type="match status" value="1"/>
</dbReference>
<protein>
    <recommendedName>
        <fullName evidence="1">Endonuclease/exonuclease/phosphatase domain-containing protein</fullName>
    </recommendedName>
</protein>
<dbReference type="PANTHER" id="PTHR35218:SF7">
    <property type="entry name" value="ENDONUCLEASE_EXONUCLEASE_PHOSPHATASE"/>
    <property type="match status" value="1"/>
</dbReference>
<reference evidence="2 3" key="1">
    <citation type="submission" date="2020-06" db="EMBL/GenBank/DDBJ databases">
        <title>Transcriptomic and genomic resources for Thalictrum thalictroides and T. hernandezii: Facilitating candidate gene discovery in an emerging model plant lineage.</title>
        <authorList>
            <person name="Arias T."/>
            <person name="Riano-Pachon D.M."/>
            <person name="Di Stilio V.S."/>
        </authorList>
    </citation>
    <scope>NUCLEOTIDE SEQUENCE [LARGE SCALE GENOMIC DNA]</scope>
    <source>
        <strain evidence="3">cv. WT478/WT964</strain>
        <tissue evidence="2">Leaves</tissue>
    </source>
</reference>
<comment type="caution">
    <text evidence="2">The sequence shown here is derived from an EMBL/GenBank/DDBJ whole genome shotgun (WGS) entry which is preliminary data.</text>
</comment>
<dbReference type="OrthoDB" id="692400at2759"/>
<name>A0A7J6VJE4_THATH</name>
<organism evidence="2 3">
    <name type="scientific">Thalictrum thalictroides</name>
    <name type="common">Rue-anemone</name>
    <name type="synonym">Anemone thalictroides</name>
    <dbReference type="NCBI Taxonomy" id="46969"/>
    <lineage>
        <taxon>Eukaryota</taxon>
        <taxon>Viridiplantae</taxon>
        <taxon>Streptophyta</taxon>
        <taxon>Embryophyta</taxon>
        <taxon>Tracheophyta</taxon>
        <taxon>Spermatophyta</taxon>
        <taxon>Magnoliopsida</taxon>
        <taxon>Ranunculales</taxon>
        <taxon>Ranunculaceae</taxon>
        <taxon>Thalictroideae</taxon>
        <taxon>Thalictrum</taxon>
    </lineage>
</organism>
<dbReference type="Gene3D" id="3.60.10.10">
    <property type="entry name" value="Endonuclease/exonuclease/phosphatase"/>
    <property type="match status" value="1"/>
</dbReference>
<dbReference type="SUPFAM" id="SSF56219">
    <property type="entry name" value="DNase I-like"/>
    <property type="match status" value="1"/>
</dbReference>
<evidence type="ECO:0000313" key="2">
    <source>
        <dbReference type="EMBL" id="KAF5185023.1"/>
    </source>
</evidence>
<dbReference type="InterPro" id="IPR005135">
    <property type="entry name" value="Endo/exonuclease/phosphatase"/>
</dbReference>
<dbReference type="Proteomes" id="UP000554482">
    <property type="component" value="Unassembled WGS sequence"/>
</dbReference>
<dbReference type="EMBL" id="JABWDY010031278">
    <property type="protein sequence ID" value="KAF5185023.1"/>
    <property type="molecule type" value="Genomic_DNA"/>
</dbReference>
<keyword evidence="3" id="KW-1185">Reference proteome</keyword>
<evidence type="ECO:0000259" key="1">
    <source>
        <dbReference type="Pfam" id="PF03372"/>
    </source>
</evidence>
<gene>
    <name evidence="2" type="ORF">FRX31_025385</name>
</gene>
<dbReference type="GO" id="GO:0003824">
    <property type="term" value="F:catalytic activity"/>
    <property type="evidence" value="ECO:0007669"/>
    <property type="project" value="InterPro"/>
</dbReference>